<dbReference type="InParanoid" id="D8SAC8"/>
<organism evidence="2">
    <name type="scientific">Selaginella moellendorffii</name>
    <name type="common">Spikemoss</name>
    <dbReference type="NCBI Taxonomy" id="88036"/>
    <lineage>
        <taxon>Eukaryota</taxon>
        <taxon>Viridiplantae</taxon>
        <taxon>Streptophyta</taxon>
        <taxon>Embryophyta</taxon>
        <taxon>Tracheophyta</taxon>
        <taxon>Lycopodiopsida</taxon>
        <taxon>Selaginellales</taxon>
        <taxon>Selaginellaceae</taxon>
        <taxon>Selaginella</taxon>
    </lineage>
</organism>
<reference evidence="1 2" key="1">
    <citation type="journal article" date="2011" name="Science">
        <title>The Selaginella genome identifies genetic changes associated with the evolution of vascular plants.</title>
        <authorList>
            <person name="Banks J.A."/>
            <person name="Nishiyama T."/>
            <person name="Hasebe M."/>
            <person name="Bowman J.L."/>
            <person name="Gribskov M."/>
            <person name="dePamphilis C."/>
            <person name="Albert V.A."/>
            <person name="Aono N."/>
            <person name="Aoyama T."/>
            <person name="Ambrose B.A."/>
            <person name="Ashton N.W."/>
            <person name="Axtell M.J."/>
            <person name="Barker E."/>
            <person name="Barker M.S."/>
            <person name="Bennetzen J.L."/>
            <person name="Bonawitz N.D."/>
            <person name="Chapple C."/>
            <person name="Cheng C."/>
            <person name="Correa L.G."/>
            <person name="Dacre M."/>
            <person name="DeBarry J."/>
            <person name="Dreyer I."/>
            <person name="Elias M."/>
            <person name="Engstrom E.M."/>
            <person name="Estelle M."/>
            <person name="Feng L."/>
            <person name="Finet C."/>
            <person name="Floyd S.K."/>
            <person name="Frommer W.B."/>
            <person name="Fujita T."/>
            <person name="Gramzow L."/>
            <person name="Gutensohn M."/>
            <person name="Harholt J."/>
            <person name="Hattori M."/>
            <person name="Heyl A."/>
            <person name="Hirai T."/>
            <person name="Hiwatashi Y."/>
            <person name="Ishikawa M."/>
            <person name="Iwata M."/>
            <person name="Karol K.G."/>
            <person name="Koehler B."/>
            <person name="Kolukisaoglu U."/>
            <person name="Kubo M."/>
            <person name="Kurata T."/>
            <person name="Lalonde S."/>
            <person name="Li K."/>
            <person name="Li Y."/>
            <person name="Litt A."/>
            <person name="Lyons E."/>
            <person name="Manning G."/>
            <person name="Maruyama T."/>
            <person name="Michael T.P."/>
            <person name="Mikami K."/>
            <person name="Miyazaki S."/>
            <person name="Morinaga S."/>
            <person name="Murata T."/>
            <person name="Mueller-Roeber B."/>
            <person name="Nelson D.R."/>
            <person name="Obara M."/>
            <person name="Oguri Y."/>
            <person name="Olmstead R.G."/>
            <person name="Onodera N."/>
            <person name="Petersen B.L."/>
            <person name="Pils B."/>
            <person name="Prigge M."/>
            <person name="Rensing S.A."/>
            <person name="Riano-Pachon D.M."/>
            <person name="Roberts A.W."/>
            <person name="Sato Y."/>
            <person name="Scheller H.V."/>
            <person name="Schulz B."/>
            <person name="Schulz C."/>
            <person name="Shakirov E.V."/>
            <person name="Shibagaki N."/>
            <person name="Shinohara N."/>
            <person name="Shippen D.E."/>
            <person name="Soerensen I."/>
            <person name="Sotooka R."/>
            <person name="Sugimoto N."/>
            <person name="Sugita M."/>
            <person name="Sumikawa N."/>
            <person name="Tanurdzic M."/>
            <person name="Theissen G."/>
            <person name="Ulvskov P."/>
            <person name="Wakazuki S."/>
            <person name="Weng J.K."/>
            <person name="Willats W.W."/>
            <person name="Wipf D."/>
            <person name="Wolf P.G."/>
            <person name="Yang L."/>
            <person name="Zimmer A.D."/>
            <person name="Zhu Q."/>
            <person name="Mitros T."/>
            <person name="Hellsten U."/>
            <person name="Loque D."/>
            <person name="Otillar R."/>
            <person name="Salamov A."/>
            <person name="Schmutz J."/>
            <person name="Shapiro H."/>
            <person name="Lindquist E."/>
            <person name="Lucas S."/>
            <person name="Rokhsar D."/>
            <person name="Grigoriev I.V."/>
        </authorList>
    </citation>
    <scope>NUCLEOTIDE SEQUENCE [LARGE SCALE GENOMIC DNA]</scope>
</reference>
<dbReference type="EMBL" id="GL377609">
    <property type="protein sequence ID" value="EFJ18730.1"/>
    <property type="molecule type" value="Genomic_DNA"/>
</dbReference>
<evidence type="ECO:0000313" key="1">
    <source>
        <dbReference type="EMBL" id="EFJ18730.1"/>
    </source>
</evidence>
<dbReference type="Proteomes" id="UP000001514">
    <property type="component" value="Unassembled WGS sequence"/>
</dbReference>
<dbReference type="HOGENOM" id="CLU_1557893_0_0_1"/>
<keyword evidence="2" id="KW-1185">Reference proteome</keyword>
<dbReference type="AlphaFoldDB" id="D8SAC8"/>
<proteinExistence type="predicted"/>
<name>D8SAC8_SELML</name>
<accession>D8SAC8</accession>
<evidence type="ECO:0000313" key="2">
    <source>
        <dbReference type="Proteomes" id="UP000001514"/>
    </source>
</evidence>
<sequence>MERASLTDPEMPIYSCGSSLIPVIYQLRIRIELRQLQQIGTSRASTISPPNSQPRQLVLAVGSPQINPLLELGLCIDMVAVNNIIRCYRSVIQDALDLQIGKLCGTIGIVVAGKHGSFVEFFDSLITKILPDQIGQIYLEEKAPVRRSRQQQRWKIHLTRSCIDTIAREVKL</sequence>
<protein>
    <submittedName>
        <fullName evidence="1">Uncharacterized protein</fullName>
    </submittedName>
</protein>
<gene>
    <name evidence="1" type="ORF">SELMODRAFT_420040</name>
</gene>
<dbReference type="KEGG" id="smo:SELMODRAFT_420040"/>
<dbReference type="Gramene" id="EFJ18730">
    <property type="protein sequence ID" value="EFJ18730"/>
    <property type="gene ID" value="SELMODRAFT_420040"/>
</dbReference>